<dbReference type="AlphaFoldDB" id="A0AAV9EJS9"/>
<protein>
    <submittedName>
        <fullName evidence="2">Uncharacterized protein</fullName>
    </submittedName>
</protein>
<feature type="compositionally biased region" description="Low complexity" evidence="1">
    <location>
        <begin position="1"/>
        <end position="12"/>
    </location>
</feature>
<sequence>MPHVPASPSAMTSPPPPVGDGASQPSNIPATSPSPPPFPNPLPNLNLPPSSSIPSGAASSVPQKVQPLHSFPTQRRPKRIPKLHQRELPPNFPPLIHRKNRGRTTSKLPLRWLPKPLGRGVIYSMVHLWSLTRLL</sequence>
<organism evidence="2 3">
    <name type="scientific">Acorus calamus</name>
    <name type="common">Sweet flag</name>
    <dbReference type="NCBI Taxonomy" id="4465"/>
    <lineage>
        <taxon>Eukaryota</taxon>
        <taxon>Viridiplantae</taxon>
        <taxon>Streptophyta</taxon>
        <taxon>Embryophyta</taxon>
        <taxon>Tracheophyta</taxon>
        <taxon>Spermatophyta</taxon>
        <taxon>Magnoliopsida</taxon>
        <taxon>Liliopsida</taxon>
        <taxon>Acoraceae</taxon>
        <taxon>Acorus</taxon>
    </lineage>
</organism>
<evidence type="ECO:0000313" key="3">
    <source>
        <dbReference type="Proteomes" id="UP001180020"/>
    </source>
</evidence>
<evidence type="ECO:0000313" key="2">
    <source>
        <dbReference type="EMBL" id="KAK1312367.1"/>
    </source>
</evidence>
<comment type="caution">
    <text evidence="2">The sequence shown here is derived from an EMBL/GenBank/DDBJ whole genome shotgun (WGS) entry which is preliminary data.</text>
</comment>
<reference evidence="2" key="2">
    <citation type="submission" date="2023-06" db="EMBL/GenBank/DDBJ databases">
        <authorList>
            <person name="Ma L."/>
            <person name="Liu K.-W."/>
            <person name="Li Z."/>
            <person name="Hsiao Y.-Y."/>
            <person name="Qi Y."/>
            <person name="Fu T."/>
            <person name="Tang G."/>
            <person name="Zhang D."/>
            <person name="Sun W.-H."/>
            <person name="Liu D.-K."/>
            <person name="Li Y."/>
            <person name="Chen G.-Z."/>
            <person name="Liu X.-D."/>
            <person name="Liao X.-Y."/>
            <person name="Jiang Y.-T."/>
            <person name="Yu X."/>
            <person name="Hao Y."/>
            <person name="Huang J."/>
            <person name="Zhao X.-W."/>
            <person name="Ke S."/>
            <person name="Chen Y.-Y."/>
            <person name="Wu W.-L."/>
            <person name="Hsu J.-L."/>
            <person name="Lin Y.-F."/>
            <person name="Huang M.-D."/>
            <person name="Li C.-Y."/>
            <person name="Huang L."/>
            <person name="Wang Z.-W."/>
            <person name="Zhao X."/>
            <person name="Zhong W.-Y."/>
            <person name="Peng D.-H."/>
            <person name="Ahmad S."/>
            <person name="Lan S."/>
            <person name="Zhang J.-S."/>
            <person name="Tsai W.-C."/>
            <person name="Van De Peer Y."/>
            <person name="Liu Z.-J."/>
        </authorList>
    </citation>
    <scope>NUCLEOTIDE SEQUENCE</scope>
    <source>
        <strain evidence="2">CP</strain>
        <tissue evidence="2">Leaves</tissue>
    </source>
</reference>
<dbReference type="EMBL" id="JAUJYO010000007">
    <property type="protein sequence ID" value="KAK1312367.1"/>
    <property type="molecule type" value="Genomic_DNA"/>
</dbReference>
<feature type="region of interest" description="Disordered" evidence="1">
    <location>
        <begin position="1"/>
        <end position="103"/>
    </location>
</feature>
<evidence type="ECO:0000256" key="1">
    <source>
        <dbReference type="SAM" id="MobiDB-lite"/>
    </source>
</evidence>
<accession>A0AAV9EJS9</accession>
<feature type="compositionally biased region" description="Pro residues" evidence="1">
    <location>
        <begin position="32"/>
        <end position="42"/>
    </location>
</feature>
<feature type="compositionally biased region" description="Low complexity" evidence="1">
    <location>
        <begin position="43"/>
        <end position="62"/>
    </location>
</feature>
<dbReference type="Proteomes" id="UP001180020">
    <property type="component" value="Unassembled WGS sequence"/>
</dbReference>
<proteinExistence type="predicted"/>
<name>A0AAV9EJS9_ACOCL</name>
<keyword evidence="3" id="KW-1185">Reference proteome</keyword>
<gene>
    <name evidence="2" type="ORF">QJS10_CPA07g00930</name>
</gene>
<reference evidence="2" key="1">
    <citation type="journal article" date="2023" name="Nat. Commun.">
        <title>Diploid and tetraploid genomes of Acorus and the evolution of monocots.</title>
        <authorList>
            <person name="Ma L."/>
            <person name="Liu K.W."/>
            <person name="Li Z."/>
            <person name="Hsiao Y.Y."/>
            <person name="Qi Y."/>
            <person name="Fu T."/>
            <person name="Tang G.D."/>
            <person name="Zhang D."/>
            <person name="Sun W.H."/>
            <person name="Liu D.K."/>
            <person name="Li Y."/>
            <person name="Chen G.Z."/>
            <person name="Liu X.D."/>
            <person name="Liao X.Y."/>
            <person name="Jiang Y.T."/>
            <person name="Yu X."/>
            <person name="Hao Y."/>
            <person name="Huang J."/>
            <person name="Zhao X.W."/>
            <person name="Ke S."/>
            <person name="Chen Y.Y."/>
            <person name="Wu W.L."/>
            <person name="Hsu J.L."/>
            <person name="Lin Y.F."/>
            <person name="Huang M.D."/>
            <person name="Li C.Y."/>
            <person name="Huang L."/>
            <person name="Wang Z.W."/>
            <person name="Zhao X."/>
            <person name="Zhong W.Y."/>
            <person name="Peng D.H."/>
            <person name="Ahmad S."/>
            <person name="Lan S."/>
            <person name="Zhang J.S."/>
            <person name="Tsai W.C."/>
            <person name="Van de Peer Y."/>
            <person name="Liu Z.J."/>
        </authorList>
    </citation>
    <scope>NUCLEOTIDE SEQUENCE</scope>
    <source>
        <strain evidence="2">CP</strain>
    </source>
</reference>